<dbReference type="AlphaFoldDB" id="A0AAW1TI13"/>
<evidence type="ECO:0000256" key="4">
    <source>
        <dbReference type="ARBA" id="ARBA00022840"/>
    </source>
</evidence>
<dbReference type="PANTHER" id="PTHR48013:SF18">
    <property type="entry name" value="KINASE, PUTATIVE-RELATED"/>
    <property type="match status" value="1"/>
</dbReference>
<dbReference type="Pfam" id="PF00069">
    <property type="entry name" value="Pkinase"/>
    <property type="match status" value="1"/>
</dbReference>
<evidence type="ECO:0000259" key="11">
    <source>
        <dbReference type="PROSITE" id="PS50011"/>
    </source>
</evidence>
<keyword evidence="8" id="KW-0723">Serine/threonine-protein kinase</keyword>
<keyword evidence="1" id="KW-0808">Transferase</keyword>
<evidence type="ECO:0000256" key="5">
    <source>
        <dbReference type="ARBA" id="ARBA00038035"/>
    </source>
</evidence>
<dbReference type="PROSITE" id="PS50011">
    <property type="entry name" value="PROTEIN_KINASE_DOM"/>
    <property type="match status" value="1"/>
</dbReference>
<dbReference type="GO" id="GO:0004674">
    <property type="term" value="F:protein serine/threonine kinase activity"/>
    <property type="evidence" value="ECO:0007669"/>
    <property type="project" value="UniProtKB-KW"/>
</dbReference>
<keyword evidence="13" id="KW-1185">Reference proteome</keyword>
<dbReference type="Proteomes" id="UP001485043">
    <property type="component" value="Unassembled WGS sequence"/>
</dbReference>
<dbReference type="SMART" id="SM00220">
    <property type="entry name" value="S_TKc"/>
    <property type="match status" value="1"/>
</dbReference>
<feature type="binding site" evidence="7">
    <location>
        <position position="96"/>
    </location>
    <ligand>
        <name>ATP</name>
        <dbReference type="ChEBI" id="CHEBI:30616"/>
    </ligand>
</feature>
<dbReference type="InterPro" id="IPR008271">
    <property type="entry name" value="Ser/Thr_kinase_AS"/>
</dbReference>
<sequence>MAEAQRTTARLATSYASTCLVQTPPQLRMAETIPQIETPEQHPSAATADSISSDDDDDTERTHRMDPAEEFEFLGIGGFGVVLETDYIGGFKVAMKVQASEYAQKELEGLALTAGCRHCLGLIKCFRRDMTRGYARTFGIRVPEGSSLWTIITPLQECGALSSIIAKNVAQRPLPWRIAETWLLQIIMAMADLSRQNLAHDDIKPANLLVDADGTMLLADMGGVQKDIVAGKRQAAQRPCTFTPTYCPPEFLRGKNPIGLELDAWALGMSIYELLMGARMFDGPVPDCSDEELEGAIDRALGQLFARYPDVDRARIRMMRAVLKQLLMVNPAARVGGGAKLSFLLLERACRTSAALDWSATVDKAVFQEYMAVTTAAAIRSSPNREQQEEPLPGCPTMGTWLGLAAGGVYLSAVIPAGIAVGACMVIKELCAAVSDRVIPSTLPQPK</sequence>
<protein>
    <recommendedName>
        <fullName evidence="6">mitogen-activated protein kinase kinase</fullName>
        <ecNumber evidence="6">2.7.12.2</ecNumber>
    </recommendedName>
</protein>
<keyword evidence="2 7" id="KW-0547">Nucleotide-binding</keyword>
<evidence type="ECO:0000256" key="2">
    <source>
        <dbReference type="ARBA" id="ARBA00022741"/>
    </source>
</evidence>
<evidence type="ECO:0000256" key="6">
    <source>
        <dbReference type="ARBA" id="ARBA00038999"/>
    </source>
</evidence>
<keyword evidence="10" id="KW-0472">Membrane</keyword>
<dbReference type="GO" id="GO:0005524">
    <property type="term" value="F:ATP binding"/>
    <property type="evidence" value="ECO:0007669"/>
    <property type="project" value="UniProtKB-UniRule"/>
</dbReference>
<feature type="region of interest" description="Disordered" evidence="9">
    <location>
        <begin position="36"/>
        <end position="67"/>
    </location>
</feature>
<dbReference type="Gene3D" id="1.10.510.10">
    <property type="entry name" value="Transferase(Phosphotransferase) domain 1"/>
    <property type="match status" value="1"/>
</dbReference>
<dbReference type="InterPro" id="IPR017441">
    <property type="entry name" value="Protein_kinase_ATP_BS"/>
</dbReference>
<keyword evidence="10" id="KW-1133">Transmembrane helix</keyword>
<dbReference type="PANTHER" id="PTHR48013">
    <property type="entry name" value="DUAL SPECIFICITY MITOGEN-ACTIVATED PROTEIN KINASE KINASE 5-RELATED"/>
    <property type="match status" value="1"/>
</dbReference>
<evidence type="ECO:0000256" key="10">
    <source>
        <dbReference type="SAM" id="Phobius"/>
    </source>
</evidence>
<name>A0AAW1TI13_9CHLO</name>
<comment type="caution">
    <text evidence="12">The sequence shown here is derived from an EMBL/GenBank/DDBJ whole genome shotgun (WGS) entry which is preliminary data.</text>
</comment>
<keyword evidence="10" id="KW-0812">Transmembrane</keyword>
<gene>
    <name evidence="12" type="ORF">WJX84_010887</name>
</gene>
<reference evidence="12 13" key="1">
    <citation type="journal article" date="2024" name="Nat. Commun.">
        <title>Phylogenomics reveals the evolutionary origins of lichenization in chlorophyte algae.</title>
        <authorList>
            <person name="Puginier C."/>
            <person name="Libourel C."/>
            <person name="Otte J."/>
            <person name="Skaloud P."/>
            <person name="Haon M."/>
            <person name="Grisel S."/>
            <person name="Petersen M."/>
            <person name="Berrin J.G."/>
            <person name="Delaux P.M."/>
            <person name="Dal Grande F."/>
            <person name="Keller J."/>
        </authorList>
    </citation>
    <scope>NUCLEOTIDE SEQUENCE [LARGE SCALE GENOMIC DNA]</scope>
    <source>
        <strain evidence="12 13">SAG 2523</strain>
    </source>
</reference>
<evidence type="ECO:0000256" key="1">
    <source>
        <dbReference type="ARBA" id="ARBA00022679"/>
    </source>
</evidence>
<evidence type="ECO:0000256" key="3">
    <source>
        <dbReference type="ARBA" id="ARBA00022777"/>
    </source>
</evidence>
<evidence type="ECO:0000313" key="12">
    <source>
        <dbReference type="EMBL" id="KAK9868111.1"/>
    </source>
</evidence>
<organism evidence="12 13">
    <name type="scientific">Apatococcus fuscideae</name>
    <dbReference type="NCBI Taxonomy" id="2026836"/>
    <lineage>
        <taxon>Eukaryota</taxon>
        <taxon>Viridiplantae</taxon>
        <taxon>Chlorophyta</taxon>
        <taxon>core chlorophytes</taxon>
        <taxon>Trebouxiophyceae</taxon>
        <taxon>Chlorellales</taxon>
        <taxon>Chlorellaceae</taxon>
        <taxon>Apatococcus</taxon>
    </lineage>
</organism>
<comment type="similarity">
    <text evidence="5">Belongs to the protein kinase superfamily. STE Ser/Thr protein kinase family. MAP kinase kinase subfamily.</text>
</comment>
<dbReference type="SUPFAM" id="SSF56112">
    <property type="entry name" value="Protein kinase-like (PK-like)"/>
    <property type="match status" value="1"/>
</dbReference>
<evidence type="ECO:0000313" key="13">
    <source>
        <dbReference type="Proteomes" id="UP001485043"/>
    </source>
</evidence>
<accession>A0AAW1TI13</accession>
<dbReference type="PROSITE" id="PS00107">
    <property type="entry name" value="PROTEIN_KINASE_ATP"/>
    <property type="match status" value="1"/>
</dbReference>
<dbReference type="InterPro" id="IPR011009">
    <property type="entry name" value="Kinase-like_dom_sf"/>
</dbReference>
<proteinExistence type="inferred from homology"/>
<evidence type="ECO:0000256" key="9">
    <source>
        <dbReference type="SAM" id="MobiDB-lite"/>
    </source>
</evidence>
<dbReference type="PROSITE" id="PS00108">
    <property type="entry name" value="PROTEIN_KINASE_ST"/>
    <property type="match status" value="1"/>
</dbReference>
<dbReference type="InterPro" id="IPR000719">
    <property type="entry name" value="Prot_kinase_dom"/>
</dbReference>
<keyword evidence="4 7" id="KW-0067">ATP-binding</keyword>
<evidence type="ECO:0000256" key="7">
    <source>
        <dbReference type="PROSITE-ProRule" id="PRU10141"/>
    </source>
</evidence>
<dbReference type="EC" id="2.7.12.2" evidence="6"/>
<dbReference type="EMBL" id="JALJOV010000045">
    <property type="protein sequence ID" value="KAK9868111.1"/>
    <property type="molecule type" value="Genomic_DNA"/>
</dbReference>
<feature type="domain" description="Protein kinase" evidence="11">
    <location>
        <begin position="68"/>
        <end position="346"/>
    </location>
</feature>
<feature type="transmembrane region" description="Helical" evidence="10">
    <location>
        <begin position="401"/>
        <end position="427"/>
    </location>
</feature>
<keyword evidence="3" id="KW-0418">Kinase</keyword>
<dbReference type="GO" id="GO:0004708">
    <property type="term" value="F:MAP kinase kinase activity"/>
    <property type="evidence" value="ECO:0007669"/>
    <property type="project" value="UniProtKB-EC"/>
</dbReference>
<evidence type="ECO:0000256" key="8">
    <source>
        <dbReference type="RuleBase" id="RU000304"/>
    </source>
</evidence>